<proteinExistence type="predicted"/>
<dbReference type="Proteomes" id="UP000435112">
    <property type="component" value="Unassembled WGS sequence"/>
</dbReference>
<dbReference type="AlphaFoldDB" id="A0A6A3GPF5"/>
<comment type="caution">
    <text evidence="1">The sequence shown here is derived from an EMBL/GenBank/DDBJ whole genome shotgun (WGS) entry which is preliminary data.</text>
</comment>
<accession>A0A6A3GPF5</accession>
<evidence type="ECO:0000313" key="2">
    <source>
        <dbReference type="Proteomes" id="UP000435112"/>
    </source>
</evidence>
<organism evidence="1 2">
    <name type="scientific">Phytophthora rubi</name>
    <dbReference type="NCBI Taxonomy" id="129364"/>
    <lineage>
        <taxon>Eukaryota</taxon>
        <taxon>Sar</taxon>
        <taxon>Stramenopiles</taxon>
        <taxon>Oomycota</taxon>
        <taxon>Peronosporomycetes</taxon>
        <taxon>Peronosporales</taxon>
        <taxon>Peronosporaceae</taxon>
        <taxon>Phytophthora</taxon>
    </lineage>
</organism>
<protein>
    <recommendedName>
        <fullName evidence="3">Restriction endonuclease domain-containing protein</fullName>
    </recommendedName>
</protein>
<sequence length="328" mass="35976">MSVAVGGDSWSTEALSLPMRSSGVRRINNAVRGLDWALVENVLNPPDGSDGAPFELCVATRDDWNRYVQSEHQALGSRWVAWWDDRVFIVELPVSPLHEDLVGGIRRAITDATGTGRTHLADNGAPNIGNRATLPDDINARIAFLLPDESFGPVEDLPGAVLPPGFSWPIFHTLKVEIGVSQGWGPPIQQQGQAGHGTSNEKADPWRQCPGVEYVLSIHVSQGVEVREYRLDSIVGGQFAVPNMPHADIDNNTVVQFDARRLLGIPPGGNLPVGFNDPVQFNLFDVVDPIIQRRRRAIRLERAIRAQVVAAAAADDDGQPPRRRQRRQ</sequence>
<gene>
    <name evidence="1" type="ORF">PR002_g30519</name>
</gene>
<dbReference type="OrthoDB" id="69505at2759"/>
<dbReference type="EMBL" id="QXFU01006995">
    <property type="protein sequence ID" value="KAE8959513.1"/>
    <property type="molecule type" value="Genomic_DNA"/>
</dbReference>
<evidence type="ECO:0008006" key="3">
    <source>
        <dbReference type="Google" id="ProtNLM"/>
    </source>
</evidence>
<name>A0A6A3GPF5_9STRA</name>
<evidence type="ECO:0000313" key="1">
    <source>
        <dbReference type="EMBL" id="KAE8959513.1"/>
    </source>
</evidence>
<reference evidence="1 2" key="1">
    <citation type="submission" date="2018-09" db="EMBL/GenBank/DDBJ databases">
        <title>Genomic investigation of the strawberry pathogen Phytophthora fragariae indicates pathogenicity is determined by transcriptional variation in three key races.</title>
        <authorList>
            <person name="Adams T.M."/>
            <person name="Armitage A.D."/>
            <person name="Sobczyk M.K."/>
            <person name="Bates H.J."/>
            <person name="Dunwell J.M."/>
            <person name="Nellist C.F."/>
            <person name="Harrison R.J."/>
        </authorList>
    </citation>
    <scope>NUCLEOTIDE SEQUENCE [LARGE SCALE GENOMIC DNA]</scope>
    <source>
        <strain evidence="1 2">SCRP324</strain>
    </source>
</reference>